<keyword evidence="2" id="KW-0812">Transmembrane</keyword>
<keyword evidence="2" id="KW-1133">Transmembrane helix</keyword>
<evidence type="ECO:0000256" key="2">
    <source>
        <dbReference type="SAM" id="Phobius"/>
    </source>
</evidence>
<evidence type="ECO:0000256" key="1">
    <source>
        <dbReference type="SAM" id="MobiDB-lite"/>
    </source>
</evidence>
<gene>
    <name evidence="3" type="ORF">OKIOD_LOCUS3056</name>
</gene>
<feature type="compositionally biased region" description="Basic and acidic residues" evidence="1">
    <location>
        <begin position="1"/>
        <end position="11"/>
    </location>
</feature>
<feature type="region of interest" description="Disordered" evidence="1">
    <location>
        <begin position="1"/>
        <end position="48"/>
    </location>
</feature>
<keyword evidence="4" id="KW-1185">Reference proteome</keyword>
<sequence length="106" mass="11723">MSKIGVKDGDTMHGFYKTLPPEPSPEESNNNAGTSAHPRTGQHSPQLDEEDFFDDITRWFVPAIGAILGISWVYLITAPYPMTFSTHLSMFSITGVFAGFIIMNRA</sequence>
<reference evidence="3 4" key="1">
    <citation type="submission" date="2021-04" db="EMBL/GenBank/DDBJ databases">
        <authorList>
            <person name="Bliznina A."/>
        </authorList>
    </citation>
    <scope>NUCLEOTIDE SEQUENCE [LARGE SCALE GENOMIC DNA]</scope>
</reference>
<organism evidence="3 4">
    <name type="scientific">Oikopleura dioica</name>
    <name type="common">Tunicate</name>
    <dbReference type="NCBI Taxonomy" id="34765"/>
    <lineage>
        <taxon>Eukaryota</taxon>
        <taxon>Metazoa</taxon>
        <taxon>Chordata</taxon>
        <taxon>Tunicata</taxon>
        <taxon>Appendicularia</taxon>
        <taxon>Copelata</taxon>
        <taxon>Oikopleuridae</taxon>
        <taxon>Oikopleura</taxon>
    </lineage>
</organism>
<dbReference type="EMBL" id="OU015568">
    <property type="protein sequence ID" value="CAG5087254.1"/>
    <property type="molecule type" value="Genomic_DNA"/>
</dbReference>
<dbReference type="Proteomes" id="UP001158576">
    <property type="component" value="Chromosome PAR"/>
</dbReference>
<keyword evidence="2" id="KW-0472">Membrane</keyword>
<evidence type="ECO:0000313" key="4">
    <source>
        <dbReference type="Proteomes" id="UP001158576"/>
    </source>
</evidence>
<feature type="transmembrane region" description="Helical" evidence="2">
    <location>
        <begin position="59"/>
        <end position="78"/>
    </location>
</feature>
<proteinExistence type="predicted"/>
<name>A0ABN7RYX8_OIKDI</name>
<evidence type="ECO:0000313" key="3">
    <source>
        <dbReference type="EMBL" id="CAG5087254.1"/>
    </source>
</evidence>
<protein>
    <submittedName>
        <fullName evidence="3">Oidioi.mRNA.OKI2018_I69.PAR.g11498.t1.cds</fullName>
    </submittedName>
</protein>
<feature type="transmembrane region" description="Helical" evidence="2">
    <location>
        <begin position="84"/>
        <end position="103"/>
    </location>
</feature>
<accession>A0ABN7RYX8</accession>